<dbReference type="PANTHER" id="PTHR42828">
    <property type="entry name" value="DHBP SYNTHASE RIBB-LIKE ALPHA/BETA DOMAIN-CONTAINING PROTEIN"/>
    <property type="match status" value="1"/>
</dbReference>
<dbReference type="Gene3D" id="3.90.870.10">
    <property type="entry name" value="DHBP synthase"/>
    <property type="match status" value="1"/>
</dbReference>
<reference evidence="1 2" key="1">
    <citation type="journal article" date="2018" name="Nat. Biotechnol.">
        <title>A standardized bacterial taxonomy based on genome phylogeny substantially revises the tree of life.</title>
        <authorList>
            <person name="Parks D.H."/>
            <person name="Chuvochina M."/>
            <person name="Waite D.W."/>
            <person name="Rinke C."/>
            <person name="Skarshewski A."/>
            <person name="Chaumeil P.A."/>
            <person name="Hugenholtz P."/>
        </authorList>
    </citation>
    <scope>NUCLEOTIDE SEQUENCE [LARGE SCALE GENOMIC DNA]</scope>
    <source>
        <strain evidence="1">UBA9380</strain>
    </source>
</reference>
<sequence>MSQFFQIHPETPQKRLINQAVDILRRGGVIVYPTDSAYAIGCHLGDKQ</sequence>
<name>A0A352IVV3_9GAMM</name>
<dbReference type="InterPro" id="IPR017945">
    <property type="entry name" value="DHBP_synth_RibB-like_a/b_dom"/>
</dbReference>
<dbReference type="AlphaFoldDB" id="A0A352IVV3"/>
<protein>
    <submittedName>
        <fullName evidence="1">Threonylcarbamoyl-AMP synthase</fullName>
    </submittedName>
</protein>
<evidence type="ECO:0000313" key="1">
    <source>
        <dbReference type="EMBL" id="HBC35586.1"/>
    </source>
</evidence>
<dbReference type="SUPFAM" id="SSF55821">
    <property type="entry name" value="YrdC/RibB"/>
    <property type="match status" value="1"/>
</dbReference>
<dbReference type="PANTHER" id="PTHR42828:SF3">
    <property type="entry name" value="THREONYLCARBAMOYL-AMP SYNTHASE"/>
    <property type="match status" value="1"/>
</dbReference>
<organism evidence="1 2">
    <name type="scientific">Marinobacter adhaerens</name>
    <dbReference type="NCBI Taxonomy" id="1033846"/>
    <lineage>
        <taxon>Bacteria</taxon>
        <taxon>Pseudomonadati</taxon>
        <taxon>Pseudomonadota</taxon>
        <taxon>Gammaproteobacteria</taxon>
        <taxon>Pseudomonadales</taxon>
        <taxon>Marinobacteraceae</taxon>
        <taxon>Marinobacter</taxon>
    </lineage>
</organism>
<accession>A0A352IVV3</accession>
<feature type="non-terminal residue" evidence="1">
    <location>
        <position position="48"/>
    </location>
</feature>
<dbReference type="Proteomes" id="UP000263489">
    <property type="component" value="Unassembled WGS sequence"/>
</dbReference>
<comment type="caution">
    <text evidence="1">The sequence shown here is derived from an EMBL/GenBank/DDBJ whole genome shotgun (WGS) entry which is preliminary data.</text>
</comment>
<evidence type="ECO:0000313" key="2">
    <source>
        <dbReference type="Proteomes" id="UP000263489"/>
    </source>
</evidence>
<gene>
    <name evidence="1" type="ORF">DC045_15015</name>
</gene>
<proteinExistence type="predicted"/>
<dbReference type="EMBL" id="DNNA01000237">
    <property type="protein sequence ID" value="HBC35586.1"/>
    <property type="molecule type" value="Genomic_DNA"/>
</dbReference>
<dbReference type="InterPro" id="IPR052532">
    <property type="entry name" value="SUA5_domain"/>
</dbReference>